<protein>
    <recommendedName>
        <fullName evidence="2">histidine kinase</fullName>
        <ecNumber evidence="2">2.7.13.3</ecNumber>
    </recommendedName>
</protein>
<dbReference type="PROSITE" id="PS50109">
    <property type="entry name" value="HIS_KIN"/>
    <property type="match status" value="1"/>
</dbReference>
<dbReference type="CDD" id="cd17546">
    <property type="entry name" value="REC_hyHK_CKI1_RcsC-like"/>
    <property type="match status" value="1"/>
</dbReference>
<evidence type="ECO:0000256" key="5">
    <source>
        <dbReference type="ARBA" id="ARBA00022777"/>
    </source>
</evidence>
<evidence type="ECO:0000256" key="7">
    <source>
        <dbReference type="SAM" id="Phobius"/>
    </source>
</evidence>
<dbReference type="InterPro" id="IPR005467">
    <property type="entry name" value="His_kinase_dom"/>
</dbReference>
<keyword evidence="3 6" id="KW-0597">Phosphoprotein</keyword>
<feature type="domain" description="PAS" evidence="10">
    <location>
        <begin position="272"/>
        <end position="327"/>
    </location>
</feature>
<dbReference type="PRINTS" id="PR00344">
    <property type="entry name" value="BCTRLSENSOR"/>
</dbReference>
<dbReference type="SMART" id="SM00388">
    <property type="entry name" value="HisKA"/>
    <property type="match status" value="1"/>
</dbReference>
<dbReference type="SUPFAM" id="SSF47384">
    <property type="entry name" value="Homodimeric domain of signal transducing histidine kinase"/>
    <property type="match status" value="1"/>
</dbReference>
<keyword evidence="12" id="KW-0547">Nucleotide-binding</keyword>
<dbReference type="PROSITE" id="PS50112">
    <property type="entry name" value="PAS"/>
    <property type="match status" value="1"/>
</dbReference>
<dbReference type="InterPro" id="IPR001610">
    <property type="entry name" value="PAC"/>
</dbReference>
<evidence type="ECO:0000259" key="10">
    <source>
        <dbReference type="PROSITE" id="PS50112"/>
    </source>
</evidence>
<keyword evidence="12" id="KW-0067">ATP-binding</keyword>
<dbReference type="NCBIfam" id="TIGR00229">
    <property type="entry name" value="sensory_box"/>
    <property type="match status" value="1"/>
</dbReference>
<feature type="transmembrane region" description="Helical" evidence="7">
    <location>
        <begin position="12"/>
        <end position="32"/>
    </location>
</feature>
<name>A0ABZ0K0L5_9GAMM</name>
<organism evidence="12 13">
    <name type="scientific">Shewanella youngdeokensis</name>
    <dbReference type="NCBI Taxonomy" id="2999068"/>
    <lineage>
        <taxon>Bacteria</taxon>
        <taxon>Pseudomonadati</taxon>
        <taxon>Pseudomonadota</taxon>
        <taxon>Gammaproteobacteria</taxon>
        <taxon>Alteromonadales</taxon>
        <taxon>Shewanellaceae</taxon>
        <taxon>Shewanella</taxon>
    </lineage>
</organism>
<dbReference type="SMART" id="SM00387">
    <property type="entry name" value="HATPase_c"/>
    <property type="match status" value="1"/>
</dbReference>
<evidence type="ECO:0000313" key="13">
    <source>
        <dbReference type="Proteomes" id="UP001529491"/>
    </source>
</evidence>
<dbReference type="Gene3D" id="1.20.120.160">
    <property type="entry name" value="HPT domain"/>
    <property type="match status" value="1"/>
</dbReference>
<dbReference type="PANTHER" id="PTHR43047">
    <property type="entry name" value="TWO-COMPONENT HISTIDINE PROTEIN KINASE"/>
    <property type="match status" value="1"/>
</dbReference>
<dbReference type="Gene3D" id="3.30.450.20">
    <property type="entry name" value="PAS domain"/>
    <property type="match status" value="1"/>
</dbReference>
<dbReference type="InterPro" id="IPR036097">
    <property type="entry name" value="HisK_dim/P_sf"/>
</dbReference>
<comment type="catalytic activity">
    <reaction evidence="1">
        <text>ATP + protein L-histidine = ADP + protein N-phospho-L-histidine.</text>
        <dbReference type="EC" id="2.7.13.3"/>
    </reaction>
</comment>
<dbReference type="CDD" id="cd00082">
    <property type="entry name" value="HisKA"/>
    <property type="match status" value="1"/>
</dbReference>
<dbReference type="InterPro" id="IPR000700">
    <property type="entry name" value="PAS-assoc_C"/>
</dbReference>
<dbReference type="PANTHER" id="PTHR43047:SF78">
    <property type="entry name" value="SENSORY_REGULATORY PROTEIN RPFC"/>
    <property type="match status" value="1"/>
</dbReference>
<dbReference type="SUPFAM" id="SSF55874">
    <property type="entry name" value="ATPase domain of HSP90 chaperone/DNA topoisomerase II/histidine kinase"/>
    <property type="match status" value="1"/>
</dbReference>
<dbReference type="InterPro" id="IPR011006">
    <property type="entry name" value="CheY-like_superfamily"/>
</dbReference>
<evidence type="ECO:0000256" key="2">
    <source>
        <dbReference type="ARBA" id="ARBA00012438"/>
    </source>
</evidence>
<dbReference type="InterPro" id="IPR035965">
    <property type="entry name" value="PAS-like_dom_sf"/>
</dbReference>
<reference evidence="12 13" key="1">
    <citation type="submission" date="2023-10" db="EMBL/GenBank/DDBJ databases">
        <title>Complete genome sequence of Shewanella sp. DAU334.</title>
        <authorList>
            <person name="Lee Y.-S."/>
            <person name="Jeong H.-R."/>
            <person name="Hwang E.-J."/>
            <person name="Choi Y.-L."/>
            <person name="Kim G.-D."/>
        </authorList>
    </citation>
    <scope>NUCLEOTIDE SEQUENCE [LARGE SCALE GENOMIC DNA]</scope>
    <source>
        <strain evidence="12 13">DAU334</strain>
    </source>
</reference>
<dbReference type="SUPFAM" id="SSF47226">
    <property type="entry name" value="Histidine-containing phosphotransfer domain, HPT domain"/>
    <property type="match status" value="1"/>
</dbReference>
<keyword evidence="7" id="KW-0472">Membrane</keyword>
<keyword evidence="4" id="KW-0808">Transferase</keyword>
<dbReference type="SMART" id="SM00086">
    <property type="entry name" value="PAC"/>
    <property type="match status" value="1"/>
</dbReference>
<dbReference type="InterPro" id="IPR000014">
    <property type="entry name" value="PAS"/>
</dbReference>
<dbReference type="InterPro" id="IPR036641">
    <property type="entry name" value="HPT_dom_sf"/>
</dbReference>
<sequence length="935" mass="104096">MTLGYKAKISWLVVIATITMLAIAMLTTKVYIMQQYQTAYTELSRHILSVRDDVFKIEVTNGQAYDAMSDALVGAERQVKLLQVSLQPENLSGIANVLLADPQIAKHADTLAVSVTTLVANLETILRLKISQQYSKHTITLLQQDLWQKMPDIDNRLHIIATDIDLPLATAVSPELTSSNSYQSLLVHTGLLTQIKQQLSDRYQQILNGNVRDDFSSQGYFWLSVVEQTKLNLMLCSLLLIVFLSAYSRIQSQQQARKEKQMQHSLTKSEKEKHLLALVAEHAEDGFVIADSNGIVSWVNKGFTTMSGYSLNEVTGLKLAEMLQGKDTAAEEVRKIARAMSLHDSVAAELVYYHKDGHTYWVDVSINPVADDDGKISHFIAVERDMTARKKMQDDLAQAVVKAEVSNKAKSTFLATMSHELRTPLNGILGMAQIIEPNLDNAEHRKQIQILLESGNHLTSLLNDILDFSKVEGGKLELENEVFKFASVLQPITSTYEPICNEKNISLLVENHIEAEQAFKGDKARIRQVIYNLLSNSVKFTQTGSVSLKCKQGVNAAGDQGVEITIKDTGIGIRQDRLASIFDPFTQAESSTTRQYGGTGLGLSIVKQLVELMNGSISISSKVGQGSSFVVFIAIERSNLKQQAAITHEAAPSNLPDSIHILIAEDNKINALVAKTFCQRLGHTADVAKNGLEATQMVQQKHYDLVVMDNHMPEMDGIEATEYIRQQLKLDIPVFACTADVFQEAHDNMLRAGANHVLTKPLQENSFRDALNQHAHIICKVHLAHDISQVDNSDNKVVALERHCEEALNMTEADIDFKQLTQLSQGDHQQVVVLLDSFKVFAEKAITQLIQAYDHDDVKEIHTLAHAIQNMATEYYAERLHGLAKEIEAVTANGVIPKLEFLQHLVNLLEVNIHQNQRFMARHNARAQQAKNAGR</sequence>
<dbReference type="Pfam" id="PF02518">
    <property type="entry name" value="HATPase_c"/>
    <property type="match status" value="1"/>
</dbReference>
<dbReference type="CDD" id="cd16922">
    <property type="entry name" value="HATPase_EvgS-ArcB-TorS-like"/>
    <property type="match status" value="1"/>
</dbReference>
<dbReference type="PROSITE" id="PS50110">
    <property type="entry name" value="RESPONSE_REGULATORY"/>
    <property type="match status" value="1"/>
</dbReference>
<dbReference type="CDD" id="cd00130">
    <property type="entry name" value="PAS"/>
    <property type="match status" value="1"/>
</dbReference>
<dbReference type="EC" id="2.7.13.3" evidence="2"/>
<evidence type="ECO:0000256" key="3">
    <source>
        <dbReference type="ARBA" id="ARBA00022553"/>
    </source>
</evidence>
<keyword evidence="13" id="KW-1185">Reference proteome</keyword>
<evidence type="ECO:0000256" key="4">
    <source>
        <dbReference type="ARBA" id="ARBA00022679"/>
    </source>
</evidence>
<dbReference type="SMART" id="SM00091">
    <property type="entry name" value="PAS"/>
    <property type="match status" value="1"/>
</dbReference>
<dbReference type="InterPro" id="IPR003661">
    <property type="entry name" value="HisK_dim/P_dom"/>
</dbReference>
<evidence type="ECO:0000313" key="12">
    <source>
        <dbReference type="EMBL" id="WOT05544.1"/>
    </source>
</evidence>
<dbReference type="Gene3D" id="3.40.50.2300">
    <property type="match status" value="1"/>
</dbReference>
<evidence type="ECO:0000259" key="9">
    <source>
        <dbReference type="PROSITE" id="PS50110"/>
    </source>
</evidence>
<evidence type="ECO:0000256" key="6">
    <source>
        <dbReference type="PROSITE-ProRule" id="PRU00169"/>
    </source>
</evidence>
<dbReference type="SUPFAM" id="SSF52172">
    <property type="entry name" value="CheY-like"/>
    <property type="match status" value="1"/>
</dbReference>
<dbReference type="InterPro" id="IPR001789">
    <property type="entry name" value="Sig_transdc_resp-reg_receiver"/>
</dbReference>
<gene>
    <name evidence="12" type="ORF">RGE70_01575</name>
</gene>
<accession>A0ABZ0K0L5</accession>
<dbReference type="InterPro" id="IPR003594">
    <property type="entry name" value="HATPase_dom"/>
</dbReference>
<dbReference type="Proteomes" id="UP001529491">
    <property type="component" value="Chromosome"/>
</dbReference>
<dbReference type="InterPro" id="IPR036890">
    <property type="entry name" value="HATPase_C_sf"/>
</dbReference>
<dbReference type="SMART" id="SM00448">
    <property type="entry name" value="REC"/>
    <property type="match status" value="1"/>
</dbReference>
<feature type="domain" description="PAC" evidence="11">
    <location>
        <begin position="346"/>
        <end position="398"/>
    </location>
</feature>
<dbReference type="GO" id="GO:0005524">
    <property type="term" value="F:ATP binding"/>
    <property type="evidence" value="ECO:0007669"/>
    <property type="project" value="UniProtKB-KW"/>
</dbReference>
<dbReference type="SUPFAM" id="SSF55785">
    <property type="entry name" value="PYP-like sensor domain (PAS domain)"/>
    <property type="match status" value="1"/>
</dbReference>
<dbReference type="InterPro" id="IPR004358">
    <property type="entry name" value="Sig_transdc_His_kin-like_C"/>
</dbReference>
<evidence type="ECO:0000256" key="1">
    <source>
        <dbReference type="ARBA" id="ARBA00000085"/>
    </source>
</evidence>
<keyword evidence="7" id="KW-1133">Transmembrane helix</keyword>
<dbReference type="RefSeq" id="WP_310469805.1">
    <property type="nucleotide sequence ID" value="NZ_CP136522.1"/>
</dbReference>
<feature type="domain" description="Histidine kinase" evidence="8">
    <location>
        <begin position="416"/>
        <end position="637"/>
    </location>
</feature>
<keyword evidence="7" id="KW-0812">Transmembrane</keyword>
<dbReference type="EMBL" id="CP136522">
    <property type="protein sequence ID" value="WOT05544.1"/>
    <property type="molecule type" value="Genomic_DNA"/>
</dbReference>
<dbReference type="Pfam" id="PF00072">
    <property type="entry name" value="Response_reg"/>
    <property type="match status" value="1"/>
</dbReference>
<proteinExistence type="predicted"/>
<dbReference type="Pfam" id="PF00512">
    <property type="entry name" value="HisKA"/>
    <property type="match status" value="1"/>
</dbReference>
<feature type="modified residue" description="4-aspartylphosphate" evidence="6">
    <location>
        <position position="709"/>
    </location>
</feature>
<dbReference type="PROSITE" id="PS50113">
    <property type="entry name" value="PAC"/>
    <property type="match status" value="1"/>
</dbReference>
<dbReference type="Gene3D" id="1.10.287.130">
    <property type="match status" value="1"/>
</dbReference>
<evidence type="ECO:0000259" key="11">
    <source>
        <dbReference type="PROSITE" id="PS50113"/>
    </source>
</evidence>
<evidence type="ECO:0000259" key="8">
    <source>
        <dbReference type="PROSITE" id="PS50109"/>
    </source>
</evidence>
<keyword evidence="5" id="KW-0418">Kinase</keyword>
<feature type="domain" description="Response regulatory" evidence="9">
    <location>
        <begin position="660"/>
        <end position="775"/>
    </location>
</feature>
<dbReference type="Gene3D" id="3.30.565.10">
    <property type="entry name" value="Histidine kinase-like ATPase, C-terminal domain"/>
    <property type="match status" value="1"/>
</dbReference>
<dbReference type="Pfam" id="PF13426">
    <property type="entry name" value="PAS_9"/>
    <property type="match status" value="1"/>
</dbReference>